<dbReference type="Proteomes" id="UP000681720">
    <property type="component" value="Unassembled WGS sequence"/>
</dbReference>
<dbReference type="AlphaFoldDB" id="A0A8S3DLS6"/>
<accession>A0A8S3DLS6</accession>
<gene>
    <name evidence="1" type="ORF">GIL414_LOCUS55993</name>
</gene>
<comment type="caution">
    <text evidence="1">The sequence shown here is derived from an EMBL/GenBank/DDBJ whole genome shotgun (WGS) entry which is preliminary data.</text>
</comment>
<reference evidence="1" key="1">
    <citation type="submission" date="2021-02" db="EMBL/GenBank/DDBJ databases">
        <authorList>
            <person name="Nowell W R."/>
        </authorList>
    </citation>
    <scope>NUCLEOTIDE SEQUENCE</scope>
</reference>
<proteinExistence type="predicted"/>
<evidence type="ECO:0000313" key="1">
    <source>
        <dbReference type="EMBL" id="CAF4980374.1"/>
    </source>
</evidence>
<feature type="non-terminal residue" evidence="1">
    <location>
        <position position="62"/>
    </location>
</feature>
<dbReference type="EMBL" id="CAJOBJ010200002">
    <property type="protein sequence ID" value="CAF4980374.1"/>
    <property type="molecule type" value="Genomic_DNA"/>
</dbReference>
<protein>
    <submittedName>
        <fullName evidence="1">Uncharacterized protein</fullName>
    </submittedName>
</protein>
<name>A0A8S3DLS6_9BILA</name>
<evidence type="ECO:0000313" key="2">
    <source>
        <dbReference type="Proteomes" id="UP000681720"/>
    </source>
</evidence>
<sequence length="62" mass="7121">ARSNLIRFDGSSMFDRNWSANGNDNDDDIDSFTQTRFIATQPFLVEKNHTSKLIDNLVKDLD</sequence>
<organism evidence="1 2">
    <name type="scientific">Rotaria magnacalcarata</name>
    <dbReference type="NCBI Taxonomy" id="392030"/>
    <lineage>
        <taxon>Eukaryota</taxon>
        <taxon>Metazoa</taxon>
        <taxon>Spiralia</taxon>
        <taxon>Gnathifera</taxon>
        <taxon>Rotifera</taxon>
        <taxon>Eurotatoria</taxon>
        <taxon>Bdelloidea</taxon>
        <taxon>Philodinida</taxon>
        <taxon>Philodinidae</taxon>
        <taxon>Rotaria</taxon>
    </lineage>
</organism>
<feature type="non-terminal residue" evidence="1">
    <location>
        <position position="1"/>
    </location>
</feature>